<evidence type="ECO:0000313" key="3">
    <source>
        <dbReference type="Proteomes" id="UP000554054"/>
    </source>
</evidence>
<accession>A0A852VS35</accession>
<keyword evidence="3" id="KW-1185">Reference proteome</keyword>
<feature type="domain" description="Transcription regulator PadR N-terminal" evidence="1">
    <location>
        <begin position="21"/>
        <end position="90"/>
    </location>
</feature>
<dbReference type="InterPro" id="IPR005149">
    <property type="entry name" value="Tscrpt_reg_PadR_N"/>
</dbReference>
<evidence type="ECO:0000313" key="2">
    <source>
        <dbReference type="EMBL" id="NYF98688.1"/>
    </source>
</evidence>
<dbReference type="InterPro" id="IPR036388">
    <property type="entry name" value="WH-like_DNA-bd_sf"/>
</dbReference>
<dbReference type="Proteomes" id="UP000554054">
    <property type="component" value="Unassembled WGS sequence"/>
</dbReference>
<dbReference type="SUPFAM" id="SSF46785">
    <property type="entry name" value="Winged helix' DNA-binding domain"/>
    <property type="match status" value="1"/>
</dbReference>
<dbReference type="InterPro" id="IPR052509">
    <property type="entry name" value="Metal_resp_DNA-bind_regulator"/>
</dbReference>
<dbReference type="PANTHER" id="PTHR33169:SF14">
    <property type="entry name" value="TRANSCRIPTIONAL REGULATOR RV3488"/>
    <property type="match status" value="1"/>
</dbReference>
<dbReference type="EMBL" id="JACCAE010000001">
    <property type="protein sequence ID" value="NYF98688.1"/>
    <property type="molecule type" value="Genomic_DNA"/>
</dbReference>
<keyword evidence="2" id="KW-0238">DNA-binding</keyword>
<dbReference type="Gene3D" id="1.10.10.10">
    <property type="entry name" value="Winged helix-like DNA-binding domain superfamily/Winged helix DNA-binding domain"/>
    <property type="match status" value="1"/>
</dbReference>
<dbReference type="RefSeq" id="WP_185991467.1">
    <property type="nucleotide sequence ID" value="NZ_JACCAE010000001.1"/>
</dbReference>
<reference evidence="2 3" key="1">
    <citation type="submission" date="2020-07" db="EMBL/GenBank/DDBJ databases">
        <title>Sequencing the genomes of 1000 actinobacteria strains.</title>
        <authorList>
            <person name="Klenk H.-P."/>
        </authorList>
    </citation>
    <scope>NUCLEOTIDE SEQUENCE [LARGE SCALE GENOMIC DNA]</scope>
    <source>
        <strain evidence="2 3">DSM 26154</strain>
    </source>
</reference>
<dbReference type="AlphaFoldDB" id="A0A852VS35"/>
<name>A0A852VS35_9MICO</name>
<dbReference type="Pfam" id="PF03551">
    <property type="entry name" value="PadR"/>
    <property type="match status" value="1"/>
</dbReference>
<dbReference type="PANTHER" id="PTHR33169">
    <property type="entry name" value="PADR-FAMILY TRANSCRIPTIONAL REGULATOR"/>
    <property type="match status" value="1"/>
</dbReference>
<dbReference type="InterPro" id="IPR036390">
    <property type="entry name" value="WH_DNA-bd_sf"/>
</dbReference>
<sequence>MDEGVLGGHLQELRRGTVVLAALATLTTPRYGYALLETLDRAGFPVDGNTLYPLLRRLEKQGLLTSEWNTDEARPRKFYRTSPAGDELLAHLQTHWRSLDSAIEALDGDQS</sequence>
<gene>
    <name evidence="2" type="ORF">BJY20_002080</name>
</gene>
<evidence type="ECO:0000259" key="1">
    <source>
        <dbReference type="Pfam" id="PF03551"/>
    </source>
</evidence>
<dbReference type="GO" id="GO:0003677">
    <property type="term" value="F:DNA binding"/>
    <property type="evidence" value="ECO:0007669"/>
    <property type="project" value="UniProtKB-KW"/>
</dbReference>
<protein>
    <submittedName>
        <fullName evidence="2">DNA-binding PadR family transcriptional regulator</fullName>
    </submittedName>
</protein>
<organism evidence="2 3">
    <name type="scientific">Janibacter cremeus</name>
    <dbReference type="NCBI Taxonomy" id="1285192"/>
    <lineage>
        <taxon>Bacteria</taxon>
        <taxon>Bacillati</taxon>
        <taxon>Actinomycetota</taxon>
        <taxon>Actinomycetes</taxon>
        <taxon>Micrococcales</taxon>
        <taxon>Intrasporangiaceae</taxon>
        <taxon>Janibacter</taxon>
    </lineage>
</organism>
<comment type="caution">
    <text evidence="2">The sequence shown here is derived from an EMBL/GenBank/DDBJ whole genome shotgun (WGS) entry which is preliminary data.</text>
</comment>
<proteinExistence type="predicted"/>